<evidence type="ECO:0000313" key="2">
    <source>
        <dbReference type="Proteomes" id="UP001240984"/>
    </source>
</evidence>
<name>A0ABT9N685_9ACTN</name>
<organism evidence="1 2">
    <name type="scientific">Catenuloplanes nepalensis</name>
    <dbReference type="NCBI Taxonomy" id="587533"/>
    <lineage>
        <taxon>Bacteria</taxon>
        <taxon>Bacillati</taxon>
        <taxon>Actinomycetota</taxon>
        <taxon>Actinomycetes</taxon>
        <taxon>Micromonosporales</taxon>
        <taxon>Micromonosporaceae</taxon>
        <taxon>Catenuloplanes</taxon>
    </lineage>
</organism>
<sequence>MLVQWLIGSGHTPAAAEAWRREAGGRLAEPLCPQRCPQIVIFR</sequence>
<dbReference type="Proteomes" id="UP001240984">
    <property type="component" value="Unassembled WGS sequence"/>
</dbReference>
<protein>
    <submittedName>
        <fullName evidence="1">Uncharacterized protein</fullName>
    </submittedName>
</protein>
<accession>A0ABT9N685</accession>
<comment type="caution">
    <text evidence="1">The sequence shown here is derived from an EMBL/GenBank/DDBJ whole genome shotgun (WGS) entry which is preliminary data.</text>
</comment>
<keyword evidence="2" id="KW-1185">Reference proteome</keyword>
<reference evidence="1 2" key="1">
    <citation type="submission" date="2023-07" db="EMBL/GenBank/DDBJ databases">
        <title>Sequencing the genomes of 1000 actinobacteria strains.</title>
        <authorList>
            <person name="Klenk H.-P."/>
        </authorList>
    </citation>
    <scope>NUCLEOTIDE SEQUENCE [LARGE SCALE GENOMIC DNA]</scope>
    <source>
        <strain evidence="1 2">DSM 44710</strain>
    </source>
</reference>
<evidence type="ECO:0000313" key="1">
    <source>
        <dbReference type="EMBL" id="MDP9798946.1"/>
    </source>
</evidence>
<proteinExistence type="predicted"/>
<gene>
    <name evidence="1" type="ORF">J2S43_007458</name>
</gene>
<dbReference type="EMBL" id="JAUSRA010000001">
    <property type="protein sequence ID" value="MDP9798946.1"/>
    <property type="molecule type" value="Genomic_DNA"/>
</dbReference>